<keyword evidence="3" id="KW-1185">Reference proteome</keyword>
<evidence type="ECO:0000256" key="1">
    <source>
        <dbReference type="SAM" id="SignalP"/>
    </source>
</evidence>
<organism evidence="2 3">
    <name type="scientific">Funneliformis caledonium</name>
    <dbReference type="NCBI Taxonomy" id="1117310"/>
    <lineage>
        <taxon>Eukaryota</taxon>
        <taxon>Fungi</taxon>
        <taxon>Fungi incertae sedis</taxon>
        <taxon>Mucoromycota</taxon>
        <taxon>Glomeromycotina</taxon>
        <taxon>Glomeromycetes</taxon>
        <taxon>Glomerales</taxon>
        <taxon>Glomeraceae</taxon>
        <taxon>Funneliformis</taxon>
    </lineage>
</organism>
<proteinExistence type="predicted"/>
<gene>
    <name evidence="2" type="ORF">FCALED_LOCUS12978</name>
</gene>
<feature type="chain" id="PRO_5040222075" evidence="1">
    <location>
        <begin position="24"/>
        <end position="54"/>
    </location>
</feature>
<evidence type="ECO:0000313" key="3">
    <source>
        <dbReference type="Proteomes" id="UP000789570"/>
    </source>
</evidence>
<accession>A0A9N9EV29</accession>
<reference evidence="2" key="1">
    <citation type="submission" date="2021-06" db="EMBL/GenBank/DDBJ databases">
        <authorList>
            <person name="Kallberg Y."/>
            <person name="Tangrot J."/>
            <person name="Rosling A."/>
        </authorList>
    </citation>
    <scope>NUCLEOTIDE SEQUENCE</scope>
    <source>
        <strain evidence="2">UK204</strain>
    </source>
</reference>
<protein>
    <submittedName>
        <fullName evidence="2">11078_t:CDS:1</fullName>
    </submittedName>
</protein>
<comment type="caution">
    <text evidence="2">The sequence shown here is derived from an EMBL/GenBank/DDBJ whole genome shotgun (WGS) entry which is preliminary data.</text>
</comment>
<dbReference type="Proteomes" id="UP000789570">
    <property type="component" value="Unassembled WGS sequence"/>
</dbReference>
<name>A0A9N9EV29_9GLOM</name>
<dbReference type="AlphaFoldDB" id="A0A9N9EV29"/>
<dbReference type="EMBL" id="CAJVPQ010006961">
    <property type="protein sequence ID" value="CAG8691378.1"/>
    <property type="molecule type" value="Genomic_DNA"/>
</dbReference>
<evidence type="ECO:0000313" key="2">
    <source>
        <dbReference type="EMBL" id="CAG8691378.1"/>
    </source>
</evidence>
<feature type="non-terminal residue" evidence="2">
    <location>
        <position position="1"/>
    </location>
</feature>
<sequence>EFQFSASIIGFDLLLLLSSKSSASSSSPIYLLKSVSYISLGYSVYAQPDASSGG</sequence>
<feature type="signal peptide" evidence="1">
    <location>
        <begin position="1"/>
        <end position="23"/>
    </location>
</feature>
<keyword evidence="1" id="KW-0732">Signal</keyword>